<keyword evidence="3" id="KW-0488">Methylation</keyword>
<dbReference type="CDD" id="cd00130">
    <property type="entry name" value="PAS"/>
    <property type="match status" value="1"/>
</dbReference>
<sequence length="519" mass="58077">MTESGKNIPKEILYPEEYKILSTTDLNSKITYLNHDFLDVCGYDESELIGQPHNKIRHPDMPKAAFENLWQTIQQGKNWMGLVKNRCKNGDYYWVNAYISPIAHNGHVDEYQSVRTKPDPALVERSEKCYKKMNEGKMLLPKLSLSIIQKLTISWFISIGLIAAVGIVTSILHQLVLAIFALVIGIWPIVQLHQRWEKTLGLSEEVHNNPVNQFIYTGFIDELSHIELSLRMRKAETLAVVGRIKESGGKLQHSIMEQQDQNQQNLENLTEQRDNLAAVATSIYQMSEAVNEVAENTVETSESIEKSLTQVSQTQQALAQSQQSSNKISELLEHSQSSIAHLDVLCGQIGEVLNVIDNLAEQTNLLALNAAIEAARAGEAGRGFAVVADEVRVLANRSQTSAKEIQCIINGLKDTTAEAVEQMQYSHSLTEESVKSENTLKQTLMKMSGSLEQVQHMGHQTAVAVEEHAQVMNEVRRHISQIETNTETIVGNTNTSAALSQAITRQNRRQQDLVAQFDK</sequence>
<comment type="subcellular location">
    <subcellularLocation>
        <location evidence="1">Cell inner membrane</location>
        <topology evidence="1">Multi-pass membrane protein</topology>
    </subcellularLocation>
</comment>
<dbReference type="EMBL" id="QYYH01000047">
    <property type="protein sequence ID" value="RJY16426.1"/>
    <property type="molecule type" value="Genomic_DNA"/>
</dbReference>
<dbReference type="Gene3D" id="3.30.450.20">
    <property type="entry name" value="PAS domain"/>
    <property type="match status" value="1"/>
</dbReference>
<evidence type="ECO:0000256" key="4">
    <source>
        <dbReference type="ARBA" id="ARBA00022500"/>
    </source>
</evidence>
<evidence type="ECO:0000256" key="10">
    <source>
        <dbReference type="ARBA" id="ARBA00029447"/>
    </source>
</evidence>
<dbReference type="InterPro" id="IPR004089">
    <property type="entry name" value="MCPsignal_dom"/>
</dbReference>
<dbReference type="Pfam" id="PF00015">
    <property type="entry name" value="MCPsignal"/>
    <property type="match status" value="1"/>
</dbReference>
<keyword evidence="9 11" id="KW-0807">Transducer</keyword>
<dbReference type="GO" id="GO:0052131">
    <property type="term" value="P:positive aerotaxis"/>
    <property type="evidence" value="ECO:0007669"/>
    <property type="project" value="UniProtKB-ARBA"/>
</dbReference>
<dbReference type="Pfam" id="PF08447">
    <property type="entry name" value="PAS_3"/>
    <property type="match status" value="1"/>
</dbReference>
<evidence type="ECO:0000256" key="7">
    <source>
        <dbReference type="ARBA" id="ARBA00022989"/>
    </source>
</evidence>
<name>A0A3A6TUD5_9GAMM</name>
<dbReference type="FunFam" id="1.10.287.950:FF:000001">
    <property type="entry name" value="Methyl-accepting chemotaxis sensory transducer"/>
    <property type="match status" value="1"/>
</dbReference>
<evidence type="ECO:0000313" key="15">
    <source>
        <dbReference type="EMBL" id="RJY16426.1"/>
    </source>
</evidence>
<evidence type="ECO:0000256" key="1">
    <source>
        <dbReference type="ARBA" id="ARBA00004429"/>
    </source>
</evidence>
<dbReference type="GO" id="GO:0007165">
    <property type="term" value="P:signal transduction"/>
    <property type="evidence" value="ECO:0007669"/>
    <property type="project" value="UniProtKB-KW"/>
</dbReference>
<reference evidence="15 16" key="1">
    <citation type="submission" date="2018-09" db="EMBL/GenBank/DDBJ databases">
        <title>Phylogeny of the Shewanellaceae, and recommendation for two new genera, Pseudoshewanella and Parashewanella.</title>
        <authorList>
            <person name="Wang G."/>
        </authorList>
    </citation>
    <scope>NUCLEOTIDE SEQUENCE [LARGE SCALE GENOMIC DNA]</scope>
    <source>
        <strain evidence="15 16">KCTC 22492</strain>
    </source>
</reference>
<dbReference type="FunFam" id="3.30.450.20:FF:000046">
    <property type="entry name" value="Aerotaxis sensor receptor"/>
    <property type="match status" value="1"/>
</dbReference>
<organism evidence="15 16">
    <name type="scientific">Parashewanella spongiae</name>
    <dbReference type="NCBI Taxonomy" id="342950"/>
    <lineage>
        <taxon>Bacteria</taxon>
        <taxon>Pseudomonadati</taxon>
        <taxon>Pseudomonadota</taxon>
        <taxon>Gammaproteobacteria</taxon>
        <taxon>Alteromonadales</taxon>
        <taxon>Shewanellaceae</taxon>
        <taxon>Parashewanella</taxon>
    </lineage>
</organism>
<dbReference type="NCBIfam" id="TIGR00229">
    <property type="entry name" value="sensory_box"/>
    <property type="match status" value="1"/>
</dbReference>
<evidence type="ECO:0000256" key="11">
    <source>
        <dbReference type="PROSITE-ProRule" id="PRU00284"/>
    </source>
</evidence>
<dbReference type="InterPro" id="IPR000014">
    <property type="entry name" value="PAS"/>
</dbReference>
<accession>A0A3A6TUD5</accession>
<evidence type="ECO:0000256" key="9">
    <source>
        <dbReference type="ARBA" id="ARBA00023224"/>
    </source>
</evidence>
<dbReference type="GO" id="GO:0005886">
    <property type="term" value="C:plasma membrane"/>
    <property type="evidence" value="ECO:0007669"/>
    <property type="project" value="UniProtKB-SubCell"/>
</dbReference>
<comment type="similarity">
    <text evidence="10">Belongs to the methyl-accepting chemotaxis (MCP) protein family.</text>
</comment>
<proteinExistence type="inferred from homology"/>
<keyword evidence="8 12" id="KW-0472">Membrane</keyword>
<evidence type="ECO:0000313" key="16">
    <source>
        <dbReference type="Proteomes" id="UP000273022"/>
    </source>
</evidence>
<feature type="domain" description="PAS" evidence="14">
    <location>
        <begin position="25"/>
        <end position="76"/>
    </location>
</feature>
<dbReference type="InterPro" id="IPR035965">
    <property type="entry name" value="PAS-like_dom_sf"/>
</dbReference>
<keyword evidence="16" id="KW-1185">Reference proteome</keyword>
<evidence type="ECO:0000256" key="12">
    <source>
        <dbReference type="SAM" id="Phobius"/>
    </source>
</evidence>
<dbReference type="Gene3D" id="1.10.287.950">
    <property type="entry name" value="Methyl-accepting chemotaxis protein"/>
    <property type="match status" value="1"/>
</dbReference>
<dbReference type="PANTHER" id="PTHR32089:SF74">
    <property type="entry name" value="METHYL-ACCEPTING CHEMOTAXIS PROTEIN AER"/>
    <property type="match status" value="1"/>
</dbReference>
<dbReference type="RefSeq" id="WP_121853335.1">
    <property type="nucleotide sequence ID" value="NZ_CP037952.1"/>
</dbReference>
<evidence type="ECO:0000256" key="5">
    <source>
        <dbReference type="ARBA" id="ARBA00022519"/>
    </source>
</evidence>
<evidence type="ECO:0000259" key="13">
    <source>
        <dbReference type="PROSITE" id="PS50111"/>
    </source>
</evidence>
<keyword evidence="6 12" id="KW-0812">Transmembrane</keyword>
<feature type="transmembrane region" description="Helical" evidence="12">
    <location>
        <begin position="171"/>
        <end position="190"/>
    </location>
</feature>
<dbReference type="GO" id="GO:0004888">
    <property type="term" value="F:transmembrane signaling receptor activity"/>
    <property type="evidence" value="ECO:0007669"/>
    <property type="project" value="InterPro"/>
</dbReference>
<evidence type="ECO:0000256" key="3">
    <source>
        <dbReference type="ARBA" id="ARBA00022481"/>
    </source>
</evidence>
<dbReference type="SMART" id="SM00283">
    <property type="entry name" value="MA"/>
    <property type="match status" value="1"/>
</dbReference>
<dbReference type="InterPro" id="IPR004090">
    <property type="entry name" value="Chemotax_Me-accpt_rcpt"/>
</dbReference>
<keyword evidence="2" id="KW-1003">Cell membrane</keyword>
<dbReference type="PANTHER" id="PTHR32089">
    <property type="entry name" value="METHYL-ACCEPTING CHEMOTAXIS PROTEIN MCPB"/>
    <property type="match status" value="1"/>
</dbReference>
<dbReference type="OrthoDB" id="5675566at2"/>
<dbReference type="SUPFAM" id="SSF58104">
    <property type="entry name" value="Methyl-accepting chemotaxis protein (MCP) signaling domain"/>
    <property type="match status" value="1"/>
</dbReference>
<dbReference type="Proteomes" id="UP000273022">
    <property type="component" value="Unassembled WGS sequence"/>
</dbReference>
<comment type="caution">
    <text evidence="15">The sequence shown here is derived from an EMBL/GenBank/DDBJ whole genome shotgun (WGS) entry which is preliminary data.</text>
</comment>
<dbReference type="InterPro" id="IPR013655">
    <property type="entry name" value="PAS_fold_3"/>
</dbReference>
<evidence type="ECO:0000256" key="6">
    <source>
        <dbReference type="ARBA" id="ARBA00022692"/>
    </source>
</evidence>
<evidence type="ECO:0000256" key="2">
    <source>
        <dbReference type="ARBA" id="ARBA00022475"/>
    </source>
</evidence>
<keyword evidence="4" id="KW-0145">Chemotaxis</keyword>
<dbReference type="PRINTS" id="PR00260">
    <property type="entry name" value="CHEMTRNSDUCR"/>
</dbReference>
<keyword evidence="5" id="KW-0997">Cell inner membrane</keyword>
<evidence type="ECO:0000259" key="14">
    <source>
        <dbReference type="PROSITE" id="PS50112"/>
    </source>
</evidence>
<feature type="transmembrane region" description="Helical" evidence="12">
    <location>
        <begin position="147"/>
        <end position="165"/>
    </location>
</feature>
<dbReference type="PROSITE" id="PS50112">
    <property type="entry name" value="PAS"/>
    <property type="match status" value="1"/>
</dbReference>
<keyword evidence="7 12" id="KW-1133">Transmembrane helix</keyword>
<dbReference type="SUPFAM" id="SSF55785">
    <property type="entry name" value="PYP-like sensor domain (PAS domain)"/>
    <property type="match status" value="1"/>
</dbReference>
<dbReference type="PROSITE" id="PS50111">
    <property type="entry name" value="CHEMOTAXIS_TRANSDUC_2"/>
    <property type="match status" value="1"/>
</dbReference>
<gene>
    <name evidence="15" type="ORF">D5R81_09060</name>
</gene>
<feature type="domain" description="Methyl-accepting transducer" evidence="13">
    <location>
        <begin position="247"/>
        <end position="483"/>
    </location>
</feature>
<evidence type="ECO:0000256" key="8">
    <source>
        <dbReference type="ARBA" id="ARBA00023136"/>
    </source>
</evidence>
<protein>
    <submittedName>
        <fullName evidence="15">PAS domain S-box protein</fullName>
    </submittedName>
</protein>
<dbReference type="AlphaFoldDB" id="A0A3A6TUD5"/>